<organism evidence="2">
    <name type="scientific">Amphimedon queenslandica</name>
    <name type="common">Sponge</name>
    <dbReference type="NCBI Taxonomy" id="400682"/>
    <lineage>
        <taxon>Eukaryota</taxon>
        <taxon>Metazoa</taxon>
        <taxon>Porifera</taxon>
        <taxon>Demospongiae</taxon>
        <taxon>Heteroscleromorpha</taxon>
        <taxon>Haplosclerida</taxon>
        <taxon>Niphatidae</taxon>
        <taxon>Amphimedon</taxon>
    </lineage>
</organism>
<name>A0A1X7U7C7_AMPQE</name>
<sequence>FLSSTLTLSSSYIFSSLSTSSAFLTSASTLVPPVQSSSTVPHYTGIGLLVATNLLTVIALISSCVYIFCQRKKSK</sequence>
<evidence type="ECO:0000256" key="1">
    <source>
        <dbReference type="SAM" id="Phobius"/>
    </source>
</evidence>
<protein>
    <submittedName>
        <fullName evidence="2">Uncharacterized protein</fullName>
    </submittedName>
</protein>
<keyword evidence="1" id="KW-0812">Transmembrane</keyword>
<dbReference type="EnsemblMetazoa" id="Aqu2.1.23670_001">
    <property type="protein sequence ID" value="Aqu2.1.23670_001"/>
    <property type="gene ID" value="Aqu2.1.23670"/>
</dbReference>
<dbReference type="AlphaFoldDB" id="A0A1X7U7C7"/>
<reference evidence="2" key="1">
    <citation type="submission" date="2017-05" db="UniProtKB">
        <authorList>
            <consortium name="EnsemblMetazoa"/>
        </authorList>
    </citation>
    <scope>IDENTIFICATION</scope>
</reference>
<proteinExistence type="predicted"/>
<keyword evidence="1" id="KW-1133">Transmembrane helix</keyword>
<evidence type="ECO:0000313" key="2">
    <source>
        <dbReference type="EnsemblMetazoa" id="Aqu2.1.23670_001"/>
    </source>
</evidence>
<accession>A0A1X7U7C7</accession>
<feature type="transmembrane region" description="Helical" evidence="1">
    <location>
        <begin position="46"/>
        <end position="69"/>
    </location>
</feature>
<dbReference type="InParanoid" id="A0A1X7U7C7"/>
<keyword evidence="1" id="KW-0472">Membrane</keyword>